<accession>A0A1H9GNV0</accession>
<dbReference type="AlphaFoldDB" id="A0A1H9GNV0"/>
<organism evidence="2 3">
    <name type="scientific">Amphritea atlantica</name>
    <dbReference type="NCBI Taxonomy" id="355243"/>
    <lineage>
        <taxon>Bacteria</taxon>
        <taxon>Pseudomonadati</taxon>
        <taxon>Pseudomonadota</taxon>
        <taxon>Gammaproteobacteria</taxon>
        <taxon>Oceanospirillales</taxon>
        <taxon>Oceanospirillaceae</taxon>
        <taxon>Amphritea</taxon>
    </lineage>
</organism>
<protein>
    <submittedName>
        <fullName evidence="2">Uncharacterized protein</fullName>
    </submittedName>
</protein>
<feature type="signal peptide" evidence="1">
    <location>
        <begin position="1"/>
        <end position="22"/>
    </location>
</feature>
<keyword evidence="1" id="KW-0732">Signal</keyword>
<name>A0A1H9GNV0_9GAMM</name>
<dbReference type="EMBL" id="FOGB01000004">
    <property type="protein sequence ID" value="SEQ51756.1"/>
    <property type="molecule type" value="Genomic_DNA"/>
</dbReference>
<dbReference type="Proteomes" id="UP000198749">
    <property type="component" value="Unassembled WGS sequence"/>
</dbReference>
<keyword evidence="3" id="KW-1185">Reference proteome</keyword>
<sequence>MNKLIKALLLSALVLPATLIQAQPIGENIMEGVELIRSKSPCDPDLAIIHMHYPVRYISHYPQDPSDELRIRIKHIQVAQIDQNARDLRESATPEDHDLLDEVVYEGDFAGGPYLTLQYLEAVRSEVIQGSDYRTIKVLIYPSKRTQQAKCQ</sequence>
<evidence type="ECO:0000256" key="1">
    <source>
        <dbReference type="SAM" id="SignalP"/>
    </source>
</evidence>
<evidence type="ECO:0000313" key="2">
    <source>
        <dbReference type="EMBL" id="SEQ51756.1"/>
    </source>
</evidence>
<dbReference type="RefSeq" id="WP_091356825.1">
    <property type="nucleotide sequence ID" value="NZ_AP025284.1"/>
</dbReference>
<reference evidence="3" key="1">
    <citation type="submission" date="2016-10" db="EMBL/GenBank/DDBJ databases">
        <authorList>
            <person name="Varghese N."/>
            <person name="Submissions S."/>
        </authorList>
    </citation>
    <scope>NUCLEOTIDE SEQUENCE [LARGE SCALE GENOMIC DNA]</scope>
    <source>
        <strain evidence="3">DSM 18887</strain>
    </source>
</reference>
<evidence type="ECO:0000313" key="3">
    <source>
        <dbReference type="Proteomes" id="UP000198749"/>
    </source>
</evidence>
<gene>
    <name evidence="2" type="ORF">SAMN03080615_01799</name>
</gene>
<dbReference type="STRING" id="355243.SAMN03080615_01799"/>
<dbReference type="OrthoDB" id="9833275at2"/>
<feature type="chain" id="PRO_5011497644" evidence="1">
    <location>
        <begin position="23"/>
        <end position="152"/>
    </location>
</feature>
<proteinExistence type="predicted"/>